<sequence>MPDFTFITTNEQGQVRKGDSKIIRSSCMRGKNERPGSRRVKRRTKRQHPRSQEEEPDEDGFINLIPATNSLGAKLAHRIIGAPLSQPYLPDVAQLSFLDKVDRRSRDIMFKFLIYSVSIDLLYPIEKCLEFPRMDNFLEMMATNRAFLDLTLLITSAMNDFVHGSPASLLTTTHIRAALSHLNALISKPPTEDNLLTIVFLAIGLGNAATIFGDYAAASAHIRGLQQIATMKGGKEHLDKFPKFNFKISRLDLSYSLSTGKKPVWSNLHDTPEPETWQPYFSGSNPLPPHLASVLDDHCSDPCISTPNHFPKFTVVYNDLRCFVNMLNTNITSKTYMPTDVFHQSIHSIQGRLLQLDGKLFDTIAECVRLGMLAVLTTTFRLPGPKMEYSYLHDCLRIRLHTVRPETTSARKMVFWVLMMSLVAVFEVHEDWIPEVWGRLRGEEKGWGEVKRALKSAIWIDYIHDEPAREVFKRFG</sequence>
<evidence type="ECO:0000313" key="3">
    <source>
        <dbReference type="Proteomes" id="UP000244855"/>
    </source>
</evidence>
<reference evidence="2 3" key="1">
    <citation type="journal article" date="2018" name="Sci. Rep.">
        <title>Comparative genomics provides insights into the lifestyle and reveals functional heterogeneity of dark septate endophytic fungi.</title>
        <authorList>
            <person name="Knapp D.G."/>
            <person name="Nemeth J.B."/>
            <person name="Barry K."/>
            <person name="Hainaut M."/>
            <person name="Henrissat B."/>
            <person name="Johnson J."/>
            <person name="Kuo A."/>
            <person name="Lim J.H.P."/>
            <person name="Lipzen A."/>
            <person name="Nolan M."/>
            <person name="Ohm R.A."/>
            <person name="Tamas L."/>
            <person name="Grigoriev I.V."/>
            <person name="Spatafora J.W."/>
            <person name="Nagy L.G."/>
            <person name="Kovacs G.M."/>
        </authorList>
    </citation>
    <scope>NUCLEOTIDE SEQUENCE [LARGE SCALE GENOMIC DNA]</scope>
    <source>
        <strain evidence="2 3">DSE2036</strain>
    </source>
</reference>
<feature type="compositionally biased region" description="Polar residues" evidence="1">
    <location>
        <begin position="1"/>
        <end position="13"/>
    </location>
</feature>
<keyword evidence="3" id="KW-1185">Reference proteome</keyword>
<evidence type="ECO:0000313" key="2">
    <source>
        <dbReference type="EMBL" id="PVI06764.1"/>
    </source>
</evidence>
<gene>
    <name evidence="2" type="ORF">DM02DRAFT_724086</name>
</gene>
<proteinExistence type="predicted"/>
<organism evidence="2 3">
    <name type="scientific">Periconia macrospinosa</name>
    <dbReference type="NCBI Taxonomy" id="97972"/>
    <lineage>
        <taxon>Eukaryota</taxon>
        <taxon>Fungi</taxon>
        <taxon>Dikarya</taxon>
        <taxon>Ascomycota</taxon>
        <taxon>Pezizomycotina</taxon>
        <taxon>Dothideomycetes</taxon>
        <taxon>Pleosporomycetidae</taxon>
        <taxon>Pleosporales</taxon>
        <taxon>Massarineae</taxon>
        <taxon>Periconiaceae</taxon>
        <taxon>Periconia</taxon>
    </lineage>
</organism>
<protein>
    <submittedName>
        <fullName evidence="2">Uncharacterized protein</fullName>
    </submittedName>
</protein>
<dbReference type="STRING" id="97972.A0A2V1EAT9"/>
<evidence type="ECO:0000256" key="1">
    <source>
        <dbReference type="SAM" id="MobiDB-lite"/>
    </source>
</evidence>
<dbReference type="Proteomes" id="UP000244855">
    <property type="component" value="Unassembled WGS sequence"/>
</dbReference>
<dbReference type="PANTHER" id="PTHR37540">
    <property type="entry name" value="TRANSCRIPTION FACTOR (ACR-2), PUTATIVE-RELATED-RELATED"/>
    <property type="match status" value="1"/>
</dbReference>
<dbReference type="EMBL" id="KZ805307">
    <property type="protein sequence ID" value="PVI06764.1"/>
    <property type="molecule type" value="Genomic_DNA"/>
</dbReference>
<feature type="compositionally biased region" description="Basic residues" evidence="1">
    <location>
        <begin position="37"/>
        <end position="49"/>
    </location>
</feature>
<feature type="region of interest" description="Disordered" evidence="1">
    <location>
        <begin position="1"/>
        <end position="59"/>
    </location>
</feature>
<dbReference type="PANTHER" id="PTHR37540:SF5">
    <property type="entry name" value="TRANSCRIPTION FACTOR DOMAIN-CONTAINING PROTEIN"/>
    <property type="match status" value="1"/>
</dbReference>
<dbReference type="AlphaFoldDB" id="A0A2V1EAT9"/>
<dbReference type="OrthoDB" id="4158087at2759"/>
<accession>A0A2V1EAT9</accession>
<name>A0A2V1EAT9_9PLEO</name>